<accession>A0ABQ7ZEE3</accession>
<protein>
    <submittedName>
        <fullName evidence="1">Uncharacterized protein</fullName>
    </submittedName>
</protein>
<dbReference type="EMBL" id="JAGKQM010000015">
    <property type="protein sequence ID" value="KAH0878468.1"/>
    <property type="molecule type" value="Genomic_DNA"/>
</dbReference>
<evidence type="ECO:0000313" key="2">
    <source>
        <dbReference type="Proteomes" id="UP000824890"/>
    </source>
</evidence>
<name>A0ABQ7ZEE3_BRANA</name>
<dbReference type="Proteomes" id="UP000824890">
    <property type="component" value="Unassembled WGS sequence"/>
</dbReference>
<sequence>MDRGGGRVECGIECGVASERADRPFTGGGRRRSGALLGMSVVWSRIGDIWRAHSQSNGVSCLDMETALQLRIFIARASKL</sequence>
<evidence type="ECO:0000313" key="1">
    <source>
        <dbReference type="EMBL" id="KAH0878468.1"/>
    </source>
</evidence>
<keyword evidence="2" id="KW-1185">Reference proteome</keyword>
<comment type="caution">
    <text evidence="1">The sequence shown here is derived from an EMBL/GenBank/DDBJ whole genome shotgun (WGS) entry which is preliminary data.</text>
</comment>
<gene>
    <name evidence="1" type="ORF">HID58_065862</name>
</gene>
<proteinExistence type="predicted"/>
<organism evidence="1 2">
    <name type="scientific">Brassica napus</name>
    <name type="common">Rape</name>
    <dbReference type="NCBI Taxonomy" id="3708"/>
    <lineage>
        <taxon>Eukaryota</taxon>
        <taxon>Viridiplantae</taxon>
        <taxon>Streptophyta</taxon>
        <taxon>Embryophyta</taxon>
        <taxon>Tracheophyta</taxon>
        <taxon>Spermatophyta</taxon>
        <taxon>Magnoliopsida</taxon>
        <taxon>eudicotyledons</taxon>
        <taxon>Gunneridae</taxon>
        <taxon>Pentapetalae</taxon>
        <taxon>rosids</taxon>
        <taxon>malvids</taxon>
        <taxon>Brassicales</taxon>
        <taxon>Brassicaceae</taxon>
        <taxon>Brassiceae</taxon>
        <taxon>Brassica</taxon>
    </lineage>
</organism>
<reference evidence="1 2" key="1">
    <citation type="submission" date="2021-05" db="EMBL/GenBank/DDBJ databases">
        <title>Genome Assembly of Synthetic Allotetraploid Brassica napus Reveals Homoeologous Exchanges between Subgenomes.</title>
        <authorList>
            <person name="Davis J.T."/>
        </authorList>
    </citation>
    <scope>NUCLEOTIDE SEQUENCE [LARGE SCALE GENOMIC DNA]</scope>
    <source>
        <strain evidence="2">cv. Da-Ae</strain>
        <tissue evidence="1">Seedling</tissue>
    </source>
</reference>